<keyword evidence="2" id="KW-1185">Reference proteome</keyword>
<protein>
    <submittedName>
        <fullName evidence="1">Uncharacterized protein</fullName>
    </submittedName>
</protein>
<gene>
    <name evidence="1" type="ORF">B0H16DRAFT_1476413</name>
</gene>
<organism evidence="1 2">
    <name type="scientific">Mycena metata</name>
    <dbReference type="NCBI Taxonomy" id="1033252"/>
    <lineage>
        <taxon>Eukaryota</taxon>
        <taxon>Fungi</taxon>
        <taxon>Dikarya</taxon>
        <taxon>Basidiomycota</taxon>
        <taxon>Agaricomycotina</taxon>
        <taxon>Agaricomycetes</taxon>
        <taxon>Agaricomycetidae</taxon>
        <taxon>Agaricales</taxon>
        <taxon>Marasmiineae</taxon>
        <taxon>Mycenaceae</taxon>
        <taxon>Mycena</taxon>
    </lineage>
</organism>
<evidence type="ECO:0000313" key="1">
    <source>
        <dbReference type="EMBL" id="KAJ7716930.1"/>
    </source>
</evidence>
<dbReference type="Proteomes" id="UP001215598">
    <property type="component" value="Unassembled WGS sequence"/>
</dbReference>
<comment type="caution">
    <text evidence="1">The sequence shown here is derived from an EMBL/GenBank/DDBJ whole genome shotgun (WGS) entry which is preliminary data.</text>
</comment>
<reference evidence="1" key="1">
    <citation type="submission" date="2023-03" db="EMBL/GenBank/DDBJ databases">
        <title>Massive genome expansion in bonnet fungi (Mycena s.s.) driven by repeated elements and novel gene families across ecological guilds.</title>
        <authorList>
            <consortium name="Lawrence Berkeley National Laboratory"/>
            <person name="Harder C.B."/>
            <person name="Miyauchi S."/>
            <person name="Viragh M."/>
            <person name="Kuo A."/>
            <person name="Thoen E."/>
            <person name="Andreopoulos B."/>
            <person name="Lu D."/>
            <person name="Skrede I."/>
            <person name="Drula E."/>
            <person name="Henrissat B."/>
            <person name="Morin E."/>
            <person name="Kohler A."/>
            <person name="Barry K."/>
            <person name="LaButti K."/>
            <person name="Morin E."/>
            <person name="Salamov A."/>
            <person name="Lipzen A."/>
            <person name="Mereny Z."/>
            <person name="Hegedus B."/>
            <person name="Baldrian P."/>
            <person name="Stursova M."/>
            <person name="Weitz H."/>
            <person name="Taylor A."/>
            <person name="Grigoriev I.V."/>
            <person name="Nagy L.G."/>
            <person name="Martin F."/>
            <person name="Kauserud H."/>
        </authorList>
    </citation>
    <scope>NUCLEOTIDE SEQUENCE</scope>
    <source>
        <strain evidence="1">CBHHK182m</strain>
    </source>
</reference>
<dbReference type="AlphaFoldDB" id="A0AAD7HBE5"/>
<dbReference type="EMBL" id="JARKIB010000284">
    <property type="protein sequence ID" value="KAJ7716930.1"/>
    <property type="molecule type" value="Genomic_DNA"/>
</dbReference>
<proteinExistence type="predicted"/>
<sequence>MEGTDAILEDAAREGVKAAEGKGETAFTLKFVDTINKMRLENQNSIVWAAEPNEQQTGADLCIQWNAIHDGKIRTEIDQNAIQSKPVGRRWMEQRVWAFLYNNAWYKSAYDGESYQAVTLLNLAYGNHAKIAKLRIEAHEETTTVGFLLVDNRALFVKKEPRVWVVLIARR</sequence>
<evidence type="ECO:0000313" key="2">
    <source>
        <dbReference type="Proteomes" id="UP001215598"/>
    </source>
</evidence>
<accession>A0AAD7HBE5</accession>
<name>A0AAD7HBE5_9AGAR</name>